<evidence type="ECO:0000313" key="1">
    <source>
        <dbReference type="EMBL" id="KIK01567.1"/>
    </source>
</evidence>
<keyword evidence="2" id="KW-1185">Reference proteome</keyword>
<name>A0A0C9XVD6_9AGAR</name>
<dbReference type="EMBL" id="KN838605">
    <property type="protein sequence ID" value="KIK01567.1"/>
    <property type="molecule type" value="Genomic_DNA"/>
</dbReference>
<dbReference type="HOGENOM" id="CLU_2758182_0_0_1"/>
<reference evidence="1 2" key="1">
    <citation type="submission" date="2014-04" db="EMBL/GenBank/DDBJ databases">
        <authorList>
            <consortium name="DOE Joint Genome Institute"/>
            <person name="Kuo A."/>
            <person name="Kohler A."/>
            <person name="Nagy L.G."/>
            <person name="Floudas D."/>
            <person name="Copeland A."/>
            <person name="Barry K.W."/>
            <person name="Cichocki N."/>
            <person name="Veneault-Fourrey C."/>
            <person name="LaButti K."/>
            <person name="Lindquist E.A."/>
            <person name="Lipzen A."/>
            <person name="Lundell T."/>
            <person name="Morin E."/>
            <person name="Murat C."/>
            <person name="Sun H."/>
            <person name="Tunlid A."/>
            <person name="Henrissat B."/>
            <person name="Grigoriev I.V."/>
            <person name="Hibbett D.S."/>
            <person name="Martin F."/>
            <person name="Nordberg H.P."/>
            <person name="Cantor M.N."/>
            <person name="Hua S.X."/>
        </authorList>
    </citation>
    <scope>NUCLEOTIDE SEQUENCE [LARGE SCALE GENOMIC DNA]</scope>
    <source>
        <strain evidence="1 2">LaAM-08-1</strain>
    </source>
</reference>
<gene>
    <name evidence="1" type="ORF">K443DRAFT_6845</name>
</gene>
<dbReference type="Proteomes" id="UP000054477">
    <property type="component" value="Unassembled WGS sequence"/>
</dbReference>
<reference evidence="2" key="2">
    <citation type="submission" date="2015-01" db="EMBL/GenBank/DDBJ databases">
        <title>Evolutionary Origins and Diversification of the Mycorrhizal Mutualists.</title>
        <authorList>
            <consortium name="DOE Joint Genome Institute"/>
            <consortium name="Mycorrhizal Genomics Consortium"/>
            <person name="Kohler A."/>
            <person name="Kuo A."/>
            <person name="Nagy L.G."/>
            <person name="Floudas D."/>
            <person name="Copeland A."/>
            <person name="Barry K.W."/>
            <person name="Cichocki N."/>
            <person name="Veneault-Fourrey C."/>
            <person name="LaButti K."/>
            <person name="Lindquist E.A."/>
            <person name="Lipzen A."/>
            <person name="Lundell T."/>
            <person name="Morin E."/>
            <person name="Murat C."/>
            <person name="Riley R."/>
            <person name="Ohm R."/>
            <person name="Sun H."/>
            <person name="Tunlid A."/>
            <person name="Henrissat B."/>
            <person name="Grigoriev I.V."/>
            <person name="Hibbett D.S."/>
            <person name="Martin F."/>
        </authorList>
    </citation>
    <scope>NUCLEOTIDE SEQUENCE [LARGE SCALE GENOMIC DNA]</scope>
    <source>
        <strain evidence="2">LaAM-08-1</strain>
    </source>
</reference>
<accession>A0A0C9XVD6</accession>
<organism evidence="1 2">
    <name type="scientific">Laccaria amethystina LaAM-08-1</name>
    <dbReference type="NCBI Taxonomy" id="1095629"/>
    <lineage>
        <taxon>Eukaryota</taxon>
        <taxon>Fungi</taxon>
        <taxon>Dikarya</taxon>
        <taxon>Basidiomycota</taxon>
        <taxon>Agaricomycotina</taxon>
        <taxon>Agaricomycetes</taxon>
        <taxon>Agaricomycetidae</taxon>
        <taxon>Agaricales</taxon>
        <taxon>Agaricineae</taxon>
        <taxon>Hydnangiaceae</taxon>
        <taxon>Laccaria</taxon>
    </lineage>
</organism>
<proteinExistence type="predicted"/>
<sequence length="70" mass="7579">MTVNKQTYYQQINTFDLNKQPSSQPPTFAVASAPLPTTATSCQHHSTAPTTTAHPTMTTAKTVTTQVPRC</sequence>
<dbReference type="AlphaFoldDB" id="A0A0C9XVD6"/>
<protein>
    <submittedName>
        <fullName evidence="1">Uncharacterized protein</fullName>
    </submittedName>
</protein>
<evidence type="ECO:0000313" key="2">
    <source>
        <dbReference type="Proteomes" id="UP000054477"/>
    </source>
</evidence>